<dbReference type="Proteomes" id="UP000193978">
    <property type="component" value="Chromosome"/>
</dbReference>
<keyword evidence="3" id="KW-0472">Membrane</keyword>
<dbReference type="OrthoDB" id="8449887at2"/>
<evidence type="ECO:0000313" key="9">
    <source>
        <dbReference type="Proteomes" id="UP000193978"/>
    </source>
</evidence>
<dbReference type="GO" id="GO:0009279">
    <property type="term" value="C:cell outer membrane"/>
    <property type="evidence" value="ECO:0007669"/>
    <property type="project" value="UniProtKB-SubCell"/>
</dbReference>
<evidence type="ECO:0000256" key="4">
    <source>
        <dbReference type="ARBA" id="ARBA00023237"/>
    </source>
</evidence>
<feature type="chain" id="PRO_5011986609" description="Outer membrane protein beta-barrel domain-containing protein" evidence="6">
    <location>
        <begin position="21"/>
        <end position="212"/>
    </location>
</feature>
<dbReference type="EMBL" id="CP019948">
    <property type="protein sequence ID" value="ARN83682.1"/>
    <property type="molecule type" value="Genomic_DNA"/>
</dbReference>
<feature type="domain" description="Outer membrane protein beta-barrel" evidence="7">
    <location>
        <begin position="9"/>
        <end position="200"/>
    </location>
</feature>
<organism evidence="8 9">
    <name type="scientific">Methylocystis bryophila</name>
    <dbReference type="NCBI Taxonomy" id="655015"/>
    <lineage>
        <taxon>Bacteria</taxon>
        <taxon>Pseudomonadati</taxon>
        <taxon>Pseudomonadota</taxon>
        <taxon>Alphaproteobacteria</taxon>
        <taxon>Hyphomicrobiales</taxon>
        <taxon>Methylocystaceae</taxon>
        <taxon>Methylocystis</taxon>
    </lineage>
</organism>
<keyword evidence="9" id="KW-1185">Reference proteome</keyword>
<dbReference type="InterPro" id="IPR027385">
    <property type="entry name" value="Beta-barrel_OMP"/>
</dbReference>
<dbReference type="RefSeq" id="WP_085773748.1">
    <property type="nucleotide sequence ID" value="NZ_AP027149.1"/>
</dbReference>
<protein>
    <recommendedName>
        <fullName evidence="7">Outer membrane protein beta-barrel domain-containing protein</fullName>
    </recommendedName>
</protein>
<dbReference type="InterPro" id="IPR051692">
    <property type="entry name" value="OMP-like"/>
</dbReference>
<dbReference type="SUPFAM" id="SSF56925">
    <property type="entry name" value="OMPA-like"/>
    <property type="match status" value="1"/>
</dbReference>
<dbReference type="Pfam" id="PF13505">
    <property type="entry name" value="OMP_b-brl"/>
    <property type="match status" value="1"/>
</dbReference>
<gene>
    <name evidence="8" type="ORF">B1812_15180</name>
</gene>
<name>A0A1W6N1D8_9HYPH</name>
<comment type="subcellular location">
    <subcellularLocation>
        <location evidence="1">Cell outer membrane</location>
    </subcellularLocation>
</comment>
<evidence type="ECO:0000256" key="6">
    <source>
        <dbReference type="SAM" id="SignalP"/>
    </source>
</evidence>
<keyword evidence="2 6" id="KW-0732">Signal</keyword>
<evidence type="ECO:0000313" key="8">
    <source>
        <dbReference type="EMBL" id="ARN83682.1"/>
    </source>
</evidence>
<evidence type="ECO:0000256" key="2">
    <source>
        <dbReference type="ARBA" id="ARBA00022729"/>
    </source>
</evidence>
<dbReference type="Gene3D" id="2.40.160.20">
    <property type="match status" value="1"/>
</dbReference>
<proteinExistence type="inferred from homology"/>
<evidence type="ECO:0000259" key="7">
    <source>
        <dbReference type="Pfam" id="PF13505"/>
    </source>
</evidence>
<reference evidence="8 9" key="1">
    <citation type="submission" date="2017-02" db="EMBL/GenBank/DDBJ databases">
        <authorList>
            <person name="Peterson S.W."/>
        </authorList>
    </citation>
    <scope>NUCLEOTIDE SEQUENCE [LARGE SCALE GENOMIC DNA]</scope>
    <source>
        <strain evidence="8 9">S285</strain>
    </source>
</reference>
<feature type="signal peptide" evidence="6">
    <location>
        <begin position="1"/>
        <end position="20"/>
    </location>
</feature>
<dbReference type="PANTHER" id="PTHR34001:SF3">
    <property type="entry name" value="BLL7405 PROTEIN"/>
    <property type="match status" value="1"/>
</dbReference>
<accession>A0A1W6N1D8</accession>
<dbReference type="STRING" id="655015.B1812_15180"/>
<evidence type="ECO:0000256" key="3">
    <source>
        <dbReference type="ARBA" id="ARBA00023136"/>
    </source>
</evidence>
<evidence type="ECO:0000256" key="5">
    <source>
        <dbReference type="ARBA" id="ARBA00038306"/>
    </source>
</evidence>
<comment type="similarity">
    <text evidence="5">Belongs to the Omp25/RopB family.</text>
</comment>
<dbReference type="KEGG" id="mbry:B1812_15180"/>
<evidence type="ECO:0000256" key="1">
    <source>
        <dbReference type="ARBA" id="ARBA00004442"/>
    </source>
</evidence>
<dbReference type="AlphaFoldDB" id="A0A1W6N1D8"/>
<sequence length="212" mass="21870">MKRPISLFLALSATCGAAQAADLPSRKSAPPPYLVAPVPTWTGFYAGVNIGGGVPVSGTGGVLGGGQLGYNYQFTPLFVAGLEADFQGSSIGGGSSSFGGPMGGERRSVDWFGTVRGRVGTIAIDPKWLIYGTGGFAYGGNGSAETGWTGGGGVEYAFAPNWSARAEYLFVDLSGGGGYGPNHSNNRGFHVIRAGLNYRFDPFTSSTWAKSF</sequence>
<keyword evidence="4" id="KW-0998">Cell outer membrane</keyword>
<dbReference type="PANTHER" id="PTHR34001">
    <property type="entry name" value="BLL7405 PROTEIN"/>
    <property type="match status" value="1"/>
</dbReference>
<dbReference type="InterPro" id="IPR011250">
    <property type="entry name" value="OMP/PagP_B-barrel"/>
</dbReference>